<dbReference type="InterPro" id="IPR023769">
    <property type="entry name" value="NO_SlmA"/>
</dbReference>
<evidence type="ECO:0000259" key="7">
    <source>
        <dbReference type="PROSITE" id="PS50977"/>
    </source>
</evidence>
<keyword evidence="1 5" id="KW-0963">Cytoplasm</keyword>
<dbReference type="InterPro" id="IPR050624">
    <property type="entry name" value="HTH-type_Tx_Regulator"/>
</dbReference>
<dbReference type="InterPro" id="IPR054580">
    <property type="entry name" value="SlmA-like_C"/>
</dbReference>
<comment type="subunit">
    <text evidence="5">Homodimer. Interacts with FtsZ.</text>
</comment>
<evidence type="ECO:0000313" key="9">
    <source>
        <dbReference type="Proteomes" id="UP000619761"/>
    </source>
</evidence>
<evidence type="ECO:0000256" key="1">
    <source>
        <dbReference type="ARBA" id="ARBA00022490"/>
    </source>
</evidence>
<comment type="similarity">
    <text evidence="5">Belongs to the nucleoid occlusion factor SlmA family.</text>
</comment>
<dbReference type="SUPFAM" id="SSF46689">
    <property type="entry name" value="Homeodomain-like"/>
    <property type="match status" value="1"/>
</dbReference>
<feature type="domain" description="HTH tetR-type" evidence="7">
    <location>
        <begin position="8"/>
        <end position="68"/>
    </location>
</feature>
<dbReference type="EMBL" id="BMYZ01000003">
    <property type="protein sequence ID" value="GGY85064.1"/>
    <property type="molecule type" value="Genomic_DNA"/>
</dbReference>
<dbReference type="PANTHER" id="PTHR43479">
    <property type="entry name" value="ACREF/ENVCD OPERON REPRESSOR-RELATED"/>
    <property type="match status" value="1"/>
</dbReference>
<keyword evidence="3 5" id="KW-0238">DNA-binding</keyword>
<evidence type="ECO:0000256" key="3">
    <source>
        <dbReference type="ARBA" id="ARBA00023125"/>
    </source>
</evidence>
<dbReference type="InterPro" id="IPR036271">
    <property type="entry name" value="Tet_transcr_reg_TetR-rel_C_sf"/>
</dbReference>
<organism evidence="8 9">
    <name type="scientific">Cellvibrio zantedeschiae</name>
    <dbReference type="NCBI Taxonomy" id="1237077"/>
    <lineage>
        <taxon>Bacteria</taxon>
        <taxon>Pseudomonadati</taxon>
        <taxon>Pseudomonadota</taxon>
        <taxon>Gammaproteobacteria</taxon>
        <taxon>Cellvibrionales</taxon>
        <taxon>Cellvibrionaceae</taxon>
        <taxon>Cellvibrio</taxon>
    </lineage>
</organism>
<proteinExistence type="inferred from homology"/>
<name>A0ABQ3B8S9_9GAMM</name>
<comment type="caution">
    <text evidence="8">The sequence shown here is derived from an EMBL/GenBank/DDBJ whole genome shotgun (WGS) entry which is preliminary data.</text>
</comment>
<sequence length="203" mass="23049">MSKAGTHLSRREQILAALAKMLEDSPGERITTSVLAKSVGVSEAALYRHFPSKTKMFEGLIEFIEETIFSQITFVVTEEKSAIKRCESIVNVLLRFAEQNPGLSRLLVGDALTGETERLRQRIVQIFERIETQLKQILRDAELRNHLQAALPAAAFAHFLMAYVDGAIVQFVRSEFQKSPSEHWLEQWRVLAPLLMQIELVEV</sequence>
<keyword evidence="4 5" id="KW-0131">Cell cycle</keyword>
<dbReference type="PANTHER" id="PTHR43479:SF11">
    <property type="entry name" value="ACREF_ENVCD OPERON REPRESSOR-RELATED"/>
    <property type="match status" value="1"/>
</dbReference>
<dbReference type="HAMAP" id="MF_01839">
    <property type="entry name" value="NO_factor_SlmA"/>
    <property type="match status" value="1"/>
</dbReference>
<keyword evidence="2 5" id="KW-0132">Cell division</keyword>
<keyword evidence="9" id="KW-1185">Reference proteome</keyword>
<evidence type="ECO:0000256" key="6">
    <source>
        <dbReference type="PROSITE-ProRule" id="PRU00335"/>
    </source>
</evidence>
<accession>A0ABQ3B8S9</accession>
<dbReference type="RefSeq" id="WP_189420533.1">
    <property type="nucleotide sequence ID" value="NZ_BMYZ01000003.1"/>
</dbReference>
<dbReference type="Proteomes" id="UP000619761">
    <property type="component" value="Unassembled WGS sequence"/>
</dbReference>
<reference evidence="9" key="1">
    <citation type="journal article" date="2019" name="Int. J. Syst. Evol. Microbiol.">
        <title>The Global Catalogue of Microorganisms (GCM) 10K type strain sequencing project: providing services to taxonomists for standard genome sequencing and annotation.</title>
        <authorList>
            <consortium name="The Broad Institute Genomics Platform"/>
            <consortium name="The Broad Institute Genome Sequencing Center for Infectious Disease"/>
            <person name="Wu L."/>
            <person name="Ma J."/>
        </authorList>
    </citation>
    <scope>NUCLEOTIDE SEQUENCE [LARGE SCALE GENOMIC DNA]</scope>
    <source>
        <strain evidence="9">KCTC 32239</strain>
    </source>
</reference>
<comment type="subcellular location">
    <subcellularLocation>
        <location evidence="5">Cytoplasm</location>
        <location evidence="5">Nucleoid</location>
    </subcellularLocation>
</comment>
<feature type="DNA-binding region" description="H-T-H motif" evidence="6">
    <location>
        <begin position="31"/>
        <end position="50"/>
    </location>
</feature>
<dbReference type="PROSITE" id="PS50977">
    <property type="entry name" value="HTH_TETR_2"/>
    <property type="match status" value="1"/>
</dbReference>
<evidence type="ECO:0000256" key="2">
    <source>
        <dbReference type="ARBA" id="ARBA00022618"/>
    </source>
</evidence>
<dbReference type="InterPro" id="IPR001647">
    <property type="entry name" value="HTH_TetR"/>
</dbReference>
<dbReference type="Gene3D" id="1.10.357.10">
    <property type="entry name" value="Tetracycline Repressor, domain 2"/>
    <property type="match status" value="1"/>
</dbReference>
<comment type="function">
    <text evidence="5">Required for nucleoid occlusion (NO) phenomenon, which prevents Z-ring formation and cell division over the nucleoid. Acts as a DNA-associated cell division inhibitor that binds simultaneously chromosomal DNA and FtsZ, and disrupts the assembly of FtsZ polymers. SlmA-DNA-binding sequences (SBS) are dispersed on non-Ter regions of the chromosome, preventing FtsZ polymerization at these regions.</text>
</comment>
<protein>
    <recommendedName>
        <fullName evidence="5">Nucleoid occlusion factor SlmA</fullName>
    </recommendedName>
</protein>
<dbReference type="SUPFAM" id="SSF48498">
    <property type="entry name" value="Tetracyclin repressor-like, C-terminal domain"/>
    <property type="match status" value="1"/>
</dbReference>
<evidence type="ECO:0000256" key="5">
    <source>
        <dbReference type="HAMAP-Rule" id="MF_01839"/>
    </source>
</evidence>
<gene>
    <name evidence="5 8" type="primary">slmA</name>
    <name evidence="8" type="ORF">GCM10011613_32710</name>
</gene>
<evidence type="ECO:0000313" key="8">
    <source>
        <dbReference type="EMBL" id="GGY85064.1"/>
    </source>
</evidence>
<dbReference type="Pfam" id="PF22276">
    <property type="entry name" value="SlmA-like_C"/>
    <property type="match status" value="1"/>
</dbReference>
<dbReference type="NCBIfam" id="NF007015">
    <property type="entry name" value="PRK09480.1"/>
    <property type="match status" value="1"/>
</dbReference>
<dbReference type="Pfam" id="PF00440">
    <property type="entry name" value="TetR_N"/>
    <property type="match status" value="1"/>
</dbReference>
<dbReference type="InterPro" id="IPR009057">
    <property type="entry name" value="Homeodomain-like_sf"/>
</dbReference>
<evidence type="ECO:0000256" key="4">
    <source>
        <dbReference type="ARBA" id="ARBA00023306"/>
    </source>
</evidence>